<sequence>MKKIIIFIKNFFIYVISYMWYIAIYLVIVPYLVLLIGKNLDVLVFGYLLDISSVIFYTNWSIIISIVFASFGGGLVLWSFYTLYFYSDCFPFSFFPLPGFNPKKLSTYGPYSIVRHPMTLGYLFILVAFGFYNGSLMTVLWIIPILSVVFYEYIQNREERRLSLWFGKDYEKYKEKTPMLFPKIININKFQKDKKVFKNK</sequence>
<evidence type="ECO:0000256" key="5">
    <source>
        <dbReference type="SAM" id="Phobius"/>
    </source>
</evidence>
<protein>
    <recommendedName>
        <fullName evidence="8">Isoprenylcysteine carboxyl methyltransferase</fullName>
    </recommendedName>
</protein>
<comment type="subcellular location">
    <subcellularLocation>
        <location evidence="1">Endomembrane system</location>
        <topology evidence="1">Multi-pass membrane protein</topology>
    </subcellularLocation>
</comment>
<feature type="transmembrane region" description="Helical" evidence="5">
    <location>
        <begin position="54"/>
        <end position="76"/>
    </location>
</feature>
<proteinExistence type="predicted"/>
<accession>A0A0G0C0C3</accession>
<comment type="caution">
    <text evidence="6">The sequence shown here is derived from an EMBL/GenBank/DDBJ whole genome shotgun (WGS) entry which is preliminary data.</text>
</comment>
<organism evidence="6 7">
    <name type="scientific">candidate division CPR3 bacterium GW2011_GWF2_35_18</name>
    <dbReference type="NCBI Taxonomy" id="1618350"/>
    <lineage>
        <taxon>Bacteria</taxon>
        <taxon>Bacteria division CPR3</taxon>
    </lineage>
</organism>
<feature type="transmembrane region" description="Helical" evidence="5">
    <location>
        <begin position="120"/>
        <end position="151"/>
    </location>
</feature>
<evidence type="ECO:0000313" key="7">
    <source>
        <dbReference type="Proteomes" id="UP000034581"/>
    </source>
</evidence>
<evidence type="ECO:0000313" key="6">
    <source>
        <dbReference type="EMBL" id="KKP69561.1"/>
    </source>
</evidence>
<evidence type="ECO:0008006" key="8">
    <source>
        <dbReference type="Google" id="ProtNLM"/>
    </source>
</evidence>
<evidence type="ECO:0000256" key="2">
    <source>
        <dbReference type="ARBA" id="ARBA00022692"/>
    </source>
</evidence>
<dbReference type="Pfam" id="PF04191">
    <property type="entry name" value="PEMT"/>
    <property type="match status" value="1"/>
</dbReference>
<name>A0A0G0C0C3_UNCC3</name>
<dbReference type="Gene3D" id="1.20.120.1630">
    <property type="match status" value="1"/>
</dbReference>
<dbReference type="GO" id="GO:0012505">
    <property type="term" value="C:endomembrane system"/>
    <property type="evidence" value="ECO:0007669"/>
    <property type="project" value="UniProtKB-SubCell"/>
</dbReference>
<keyword evidence="4 5" id="KW-0472">Membrane</keyword>
<evidence type="ECO:0000256" key="1">
    <source>
        <dbReference type="ARBA" id="ARBA00004127"/>
    </source>
</evidence>
<keyword evidence="2 5" id="KW-0812">Transmembrane</keyword>
<dbReference type="Proteomes" id="UP000034581">
    <property type="component" value="Unassembled WGS sequence"/>
</dbReference>
<feature type="transmembrane region" description="Helical" evidence="5">
    <location>
        <begin position="12"/>
        <end position="34"/>
    </location>
</feature>
<dbReference type="AlphaFoldDB" id="A0A0G0C0C3"/>
<feature type="transmembrane region" description="Helical" evidence="5">
    <location>
        <begin position="83"/>
        <end position="100"/>
    </location>
</feature>
<reference evidence="6 7" key="1">
    <citation type="journal article" date="2015" name="Nature">
        <title>rRNA introns, odd ribosomes, and small enigmatic genomes across a large radiation of phyla.</title>
        <authorList>
            <person name="Brown C.T."/>
            <person name="Hug L.A."/>
            <person name="Thomas B.C."/>
            <person name="Sharon I."/>
            <person name="Castelle C.J."/>
            <person name="Singh A."/>
            <person name="Wilkins M.J."/>
            <person name="Williams K.H."/>
            <person name="Banfield J.F."/>
        </authorList>
    </citation>
    <scope>NUCLEOTIDE SEQUENCE [LARGE SCALE GENOMIC DNA]</scope>
</reference>
<dbReference type="STRING" id="1618350.UR67_C0005G0050"/>
<dbReference type="InterPro" id="IPR007318">
    <property type="entry name" value="Phopholipid_MeTrfase"/>
</dbReference>
<evidence type="ECO:0000256" key="4">
    <source>
        <dbReference type="ARBA" id="ARBA00023136"/>
    </source>
</evidence>
<keyword evidence="3 5" id="KW-1133">Transmembrane helix</keyword>
<dbReference type="EMBL" id="LBQB01000005">
    <property type="protein sequence ID" value="KKP69561.1"/>
    <property type="molecule type" value="Genomic_DNA"/>
</dbReference>
<evidence type="ECO:0000256" key="3">
    <source>
        <dbReference type="ARBA" id="ARBA00022989"/>
    </source>
</evidence>
<gene>
    <name evidence="6" type="ORF">UR67_C0005G0050</name>
</gene>